<dbReference type="HOGENOM" id="CLU_1354046_0_0_3"/>
<protein>
    <submittedName>
        <fullName evidence="1">Uncharacterized protein</fullName>
    </submittedName>
</protein>
<name>Q7U4E0_PARMW</name>
<dbReference type="RefSeq" id="WP_011128985.1">
    <property type="nucleotide sequence ID" value="NC_005070.1"/>
</dbReference>
<dbReference type="KEGG" id="syw:SYNW2129"/>
<dbReference type="EMBL" id="BX569694">
    <property type="protein sequence ID" value="CAE08644.1"/>
    <property type="molecule type" value="Genomic_DNA"/>
</dbReference>
<gene>
    <name evidence="1" type="ordered locus">SYNW2129</name>
</gene>
<dbReference type="STRING" id="84588.SYNW2129"/>
<reference evidence="1 2" key="1">
    <citation type="journal article" date="2003" name="Nature">
        <title>The genome of a motile marine Synechococcus.</title>
        <authorList>
            <person name="Palenik B."/>
            <person name="Brahamsha B."/>
            <person name="Larimer F."/>
            <person name="Land M."/>
            <person name="Hauser L."/>
            <person name="Chain P."/>
            <person name="Lamerdin J."/>
            <person name="Regala W."/>
            <person name="Allen E.A."/>
            <person name="McCarren J."/>
            <person name="Paulsen I."/>
            <person name="Dufresne A."/>
            <person name="Partensky F."/>
            <person name="Webb E."/>
            <person name="Waterbury J."/>
        </authorList>
    </citation>
    <scope>NUCLEOTIDE SEQUENCE [LARGE SCALE GENOMIC DNA]</scope>
    <source>
        <strain evidence="1 2">WH8102</strain>
    </source>
</reference>
<dbReference type="AlphaFoldDB" id="Q7U4E0"/>
<keyword evidence="2" id="KW-1185">Reference proteome</keyword>
<proteinExistence type="predicted"/>
<sequence length="202" mass="22825">MRDELGELLGKSVVLEGRLNRCEPNAIGSLNICLTAVNVYPWRTDVAISSLSPLRVDHGWLQNSRLEHSVGGIVEMYWMTAEITNYQRKNGSRDIGFRHRPSLCVDHLLDRILNIDEYDQQVQNLQAALRRIQTHEGVFGFHASPMRFQKILQLALEQAKLGGQPHLQDFLTAEAIKIKQFTKGRNSKRSGKSSALGFNSNT</sequence>
<evidence type="ECO:0000313" key="2">
    <source>
        <dbReference type="Proteomes" id="UP000001422"/>
    </source>
</evidence>
<evidence type="ECO:0000313" key="1">
    <source>
        <dbReference type="EMBL" id="CAE08644.1"/>
    </source>
</evidence>
<organism evidence="1 2">
    <name type="scientific">Parasynechococcus marenigrum (strain WH8102)</name>
    <dbReference type="NCBI Taxonomy" id="84588"/>
    <lineage>
        <taxon>Bacteria</taxon>
        <taxon>Bacillati</taxon>
        <taxon>Cyanobacteriota</taxon>
        <taxon>Cyanophyceae</taxon>
        <taxon>Synechococcales</taxon>
        <taxon>Prochlorococcaceae</taxon>
        <taxon>Parasynechococcus</taxon>
        <taxon>Parasynechococcus marenigrum</taxon>
    </lineage>
</organism>
<accession>Q7U4E0</accession>
<dbReference type="Proteomes" id="UP000001422">
    <property type="component" value="Chromosome"/>
</dbReference>